<keyword evidence="1" id="KW-0472">Membrane</keyword>
<dbReference type="AlphaFoldDB" id="X0WM91"/>
<name>X0WM91_9ZZZZ</name>
<proteinExistence type="predicted"/>
<accession>X0WM91</accession>
<organism evidence="2">
    <name type="scientific">marine sediment metagenome</name>
    <dbReference type="NCBI Taxonomy" id="412755"/>
    <lineage>
        <taxon>unclassified sequences</taxon>
        <taxon>metagenomes</taxon>
        <taxon>ecological metagenomes</taxon>
    </lineage>
</organism>
<comment type="caution">
    <text evidence="2">The sequence shown here is derived from an EMBL/GenBank/DDBJ whole genome shotgun (WGS) entry which is preliminary data.</text>
</comment>
<sequence>VKYFDKIILISLDSILNLLFLVFFFHFNKWIIAH</sequence>
<dbReference type="EMBL" id="BARS01049357">
    <property type="protein sequence ID" value="GAG32074.1"/>
    <property type="molecule type" value="Genomic_DNA"/>
</dbReference>
<gene>
    <name evidence="2" type="ORF">S01H1_73839</name>
</gene>
<evidence type="ECO:0000256" key="1">
    <source>
        <dbReference type="SAM" id="Phobius"/>
    </source>
</evidence>
<evidence type="ECO:0000313" key="2">
    <source>
        <dbReference type="EMBL" id="GAG32074.1"/>
    </source>
</evidence>
<feature type="transmembrane region" description="Helical" evidence="1">
    <location>
        <begin position="7"/>
        <end position="27"/>
    </location>
</feature>
<keyword evidence="1" id="KW-0812">Transmembrane</keyword>
<feature type="non-terminal residue" evidence="2">
    <location>
        <position position="1"/>
    </location>
</feature>
<keyword evidence="1" id="KW-1133">Transmembrane helix</keyword>
<protein>
    <submittedName>
        <fullName evidence="2">Uncharacterized protein</fullName>
    </submittedName>
</protein>
<reference evidence="2" key="1">
    <citation type="journal article" date="2014" name="Front. Microbiol.">
        <title>High frequency of phylogenetically diverse reductive dehalogenase-homologous genes in deep subseafloor sedimentary metagenomes.</title>
        <authorList>
            <person name="Kawai M."/>
            <person name="Futagami T."/>
            <person name="Toyoda A."/>
            <person name="Takaki Y."/>
            <person name="Nishi S."/>
            <person name="Hori S."/>
            <person name="Arai W."/>
            <person name="Tsubouchi T."/>
            <person name="Morono Y."/>
            <person name="Uchiyama I."/>
            <person name="Ito T."/>
            <person name="Fujiyama A."/>
            <person name="Inagaki F."/>
            <person name="Takami H."/>
        </authorList>
    </citation>
    <scope>NUCLEOTIDE SEQUENCE</scope>
    <source>
        <strain evidence="2">Expedition CK06-06</strain>
    </source>
</reference>